<name>A0ACA9RTK1_9GLOM</name>
<accession>A0ACA9RTK1</accession>
<proteinExistence type="predicted"/>
<feature type="non-terminal residue" evidence="1">
    <location>
        <position position="53"/>
    </location>
</feature>
<evidence type="ECO:0000313" key="2">
    <source>
        <dbReference type="Proteomes" id="UP000789920"/>
    </source>
</evidence>
<sequence length="53" mass="6415">NEYDNSELKIFKANDKCKLVDILKYRSLSSALQERQYWQPILADDFALQYHEY</sequence>
<reference evidence="1" key="1">
    <citation type="submission" date="2021-06" db="EMBL/GenBank/DDBJ databases">
        <authorList>
            <person name="Kallberg Y."/>
            <person name="Tangrot J."/>
            <person name="Rosling A."/>
        </authorList>
    </citation>
    <scope>NUCLEOTIDE SEQUENCE</scope>
    <source>
        <strain evidence="1">MA461A</strain>
    </source>
</reference>
<protein>
    <submittedName>
        <fullName evidence="1">17880_t:CDS:1</fullName>
    </submittedName>
</protein>
<organism evidence="1 2">
    <name type="scientific">Racocetra persica</name>
    <dbReference type="NCBI Taxonomy" id="160502"/>
    <lineage>
        <taxon>Eukaryota</taxon>
        <taxon>Fungi</taxon>
        <taxon>Fungi incertae sedis</taxon>
        <taxon>Mucoromycota</taxon>
        <taxon>Glomeromycotina</taxon>
        <taxon>Glomeromycetes</taxon>
        <taxon>Diversisporales</taxon>
        <taxon>Gigasporaceae</taxon>
        <taxon>Racocetra</taxon>
    </lineage>
</organism>
<gene>
    <name evidence="1" type="ORF">RPERSI_LOCUS22704</name>
</gene>
<keyword evidence="2" id="KW-1185">Reference proteome</keyword>
<comment type="caution">
    <text evidence="1">The sequence shown here is derived from an EMBL/GenBank/DDBJ whole genome shotgun (WGS) entry which is preliminary data.</text>
</comment>
<evidence type="ECO:0000313" key="1">
    <source>
        <dbReference type="EMBL" id="CAG8808752.1"/>
    </source>
</evidence>
<feature type="non-terminal residue" evidence="1">
    <location>
        <position position="1"/>
    </location>
</feature>
<dbReference type="EMBL" id="CAJVQC010069219">
    <property type="protein sequence ID" value="CAG8808752.1"/>
    <property type="molecule type" value="Genomic_DNA"/>
</dbReference>
<dbReference type="Proteomes" id="UP000789920">
    <property type="component" value="Unassembled WGS sequence"/>
</dbReference>